<name>A0A2M4DII5_ANODA</name>
<feature type="signal peptide" evidence="1">
    <location>
        <begin position="1"/>
        <end position="20"/>
    </location>
</feature>
<evidence type="ECO:0000313" key="2">
    <source>
        <dbReference type="EMBL" id="MBW77309.1"/>
    </source>
</evidence>
<dbReference type="EMBL" id="GGFL01013131">
    <property type="protein sequence ID" value="MBW77309.1"/>
    <property type="molecule type" value="Transcribed_RNA"/>
</dbReference>
<proteinExistence type="predicted"/>
<organism evidence="2">
    <name type="scientific">Anopheles darlingi</name>
    <name type="common">Mosquito</name>
    <dbReference type="NCBI Taxonomy" id="43151"/>
    <lineage>
        <taxon>Eukaryota</taxon>
        <taxon>Metazoa</taxon>
        <taxon>Ecdysozoa</taxon>
        <taxon>Arthropoda</taxon>
        <taxon>Hexapoda</taxon>
        <taxon>Insecta</taxon>
        <taxon>Pterygota</taxon>
        <taxon>Neoptera</taxon>
        <taxon>Endopterygota</taxon>
        <taxon>Diptera</taxon>
        <taxon>Nematocera</taxon>
        <taxon>Culicoidea</taxon>
        <taxon>Culicidae</taxon>
        <taxon>Anophelinae</taxon>
        <taxon>Anopheles</taxon>
    </lineage>
</organism>
<dbReference type="AlphaFoldDB" id="A0A2M4DII5"/>
<evidence type="ECO:0000256" key="1">
    <source>
        <dbReference type="SAM" id="SignalP"/>
    </source>
</evidence>
<protein>
    <submittedName>
        <fullName evidence="2">Putative secreted protein</fullName>
    </submittedName>
</protein>
<accession>A0A2M4DII5</accession>
<sequence>MRCFFFDSILVAAAVDGACCGEHLWPPSTIDYHHYIRLWCLEYRSIVGGIFFLGSATIDHRLRCGPSAEGPSVARR</sequence>
<keyword evidence="1" id="KW-0732">Signal</keyword>
<feature type="chain" id="PRO_5014960653" evidence="1">
    <location>
        <begin position="21"/>
        <end position="76"/>
    </location>
</feature>
<reference evidence="2" key="1">
    <citation type="submission" date="2018-01" db="EMBL/GenBank/DDBJ databases">
        <title>An insight into the sialome of Amazonian anophelines.</title>
        <authorList>
            <person name="Ribeiro J.M."/>
            <person name="Scarpassa V."/>
            <person name="Calvo E."/>
        </authorList>
    </citation>
    <scope>NUCLEOTIDE SEQUENCE</scope>
</reference>